<dbReference type="AlphaFoldDB" id="A0A0D7BCL5"/>
<dbReference type="STRING" id="1314674.A0A0D7BCL5"/>
<organism evidence="2 3">
    <name type="scientific">Cylindrobasidium torrendii FP15055 ss-10</name>
    <dbReference type="NCBI Taxonomy" id="1314674"/>
    <lineage>
        <taxon>Eukaryota</taxon>
        <taxon>Fungi</taxon>
        <taxon>Dikarya</taxon>
        <taxon>Basidiomycota</taxon>
        <taxon>Agaricomycotina</taxon>
        <taxon>Agaricomycetes</taxon>
        <taxon>Agaricomycetidae</taxon>
        <taxon>Agaricales</taxon>
        <taxon>Marasmiineae</taxon>
        <taxon>Physalacriaceae</taxon>
        <taxon>Cylindrobasidium</taxon>
    </lineage>
</organism>
<dbReference type="SUPFAM" id="SSF52047">
    <property type="entry name" value="RNI-like"/>
    <property type="match status" value="1"/>
</dbReference>
<gene>
    <name evidence="2" type="ORF">CYLTODRAFT_422121</name>
</gene>
<reference evidence="2 3" key="1">
    <citation type="journal article" date="2015" name="Fungal Genet. Biol.">
        <title>Evolution of novel wood decay mechanisms in Agaricales revealed by the genome sequences of Fistulina hepatica and Cylindrobasidium torrendii.</title>
        <authorList>
            <person name="Floudas D."/>
            <person name="Held B.W."/>
            <person name="Riley R."/>
            <person name="Nagy L.G."/>
            <person name="Koehler G."/>
            <person name="Ransdell A.S."/>
            <person name="Younus H."/>
            <person name="Chow J."/>
            <person name="Chiniquy J."/>
            <person name="Lipzen A."/>
            <person name="Tritt A."/>
            <person name="Sun H."/>
            <person name="Haridas S."/>
            <person name="LaButti K."/>
            <person name="Ohm R.A."/>
            <person name="Kues U."/>
            <person name="Blanchette R.A."/>
            <person name="Grigoriev I.V."/>
            <person name="Minto R.E."/>
            <person name="Hibbett D.S."/>
        </authorList>
    </citation>
    <scope>NUCLEOTIDE SEQUENCE [LARGE SCALE GENOMIC DNA]</scope>
    <source>
        <strain evidence="2 3">FP15055 ss-10</strain>
    </source>
</reference>
<name>A0A0D7BCL5_9AGAR</name>
<evidence type="ECO:0000259" key="1">
    <source>
        <dbReference type="Pfam" id="PF00646"/>
    </source>
</evidence>
<dbReference type="Proteomes" id="UP000054007">
    <property type="component" value="Unassembled WGS sequence"/>
</dbReference>
<accession>A0A0D7BCL5</accession>
<evidence type="ECO:0000313" key="2">
    <source>
        <dbReference type="EMBL" id="KIY67914.1"/>
    </source>
</evidence>
<evidence type="ECO:0000313" key="3">
    <source>
        <dbReference type="Proteomes" id="UP000054007"/>
    </source>
</evidence>
<feature type="domain" description="F-box" evidence="1">
    <location>
        <begin position="7"/>
        <end position="43"/>
    </location>
</feature>
<dbReference type="InterPro" id="IPR001810">
    <property type="entry name" value="F-box_dom"/>
</dbReference>
<dbReference type="Pfam" id="PF00646">
    <property type="entry name" value="F-box"/>
    <property type="match status" value="1"/>
</dbReference>
<dbReference type="EMBL" id="KN880514">
    <property type="protein sequence ID" value="KIY67914.1"/>
    <property type="molecule type" value="Genomic_DNA"/>
</dbReference>
<keyword evidence="3" id="KW-1185">Reference proteome</keyword>
<sequence length="386" mass="44086">MTATRMNLPPELWREVVCMLHANEDRTTLQSCQLVSKAWLQLTRPFVHEKVLLRSASQAVAFLGVLAQNPAIRPCVRTLEISETRIGGNIDNAGRWLNKSLPSLVMHLPHVEKLVFVNVLHDALSSSSMILLHHGFRRVRGLTLQRVRFASSQDFNAFLSSFPELERVELLNLQVVSHTVVRPDNSKWSVPKRLGVLDVDNVDWFIDSMDWITKSKSPSSLLDLTMPLLSDLARFGVIGSFLKSCVALERLCLQWQIHSTTGYHGVGDAVKEHIDLSHNTNLRAIHLDLICVLPLPDTDFSWVPRLLRQLPHLEEVKISIVFRSKVEHLDLFPWKALEDTFSRMCGLRESVWAFVVVMSLQRQAWNYVGEKLPELKQKGKLRFEEV</sequence>
<dbReference type="OrthoDB" id="2921803at2759"/>
<protein>
    <recommendedName>
        <fullName evidence="1">F-box domain-containing protein</fullName>
    </recommendedName>
</protein>
<proteinExistence type="predicted"/>